<dbReference type="GO" id="GO:0005739">
    <property type="term" value="C:mitochondrion"/>
    <property type="evidence" value="ECO:0007669"/>
    <property type="project" value="InterPro"/>
</dbReference>
<gene>
    <name evidence="1" type="ORF">CVIRNUC_002199</name>
</gene>
<keyword evidence="2" id="KW-1185">Reference proteome</keyword>
<protein>
    <submittedName>
        <fullName evidence="1">Uncharacterized protein</fullName>
    </submittedName>
</protein>
<evidence type="ECO:0000313" key="1">
    <source>
        <dbReference type="EMBL" id="CAK0753148.1"/>
    </source>
</evidence>
<name>A0AAV1HW72_9CHLO</name>
<dbReference type="Proteomes" id="UP001314263">
    <property type="component" value="Unassembled WGS sequence"/>
</dbReference>
<evidence type="ECO:0000313" key="2">
    <source>
        <dbReference type="Proteomes" id="UP001314263"/>
    </source>
</evidence>
<dbReference type="AlphaFoldDB" id="A0AAV1HW72"/>
<comment type="caution">
    <text evidence="1">The sequence shown here is derived from an EMBL/GenBank/DDBJ whole genome shotgun (WGS) entry which is preliminary data.</text>
</comment>
<dbReference type="InterPro" id="IPR032053">
    <property type="entry name" value="Ribosomal_mS34"/>
</dbReference>
<dbReference type="PANTHER" id="PTHR35316">
    <property type="entry name" value="28S RIBOSOMAL S34 PROTEIN"/>
    <property type="match status" value="1"/>
</dbReference>
<dbReference type="EMBL" id="CAUYUE010000003">
    <property type="protein sequence ID" value="CAK0753148.1"/>
    <property type="molecule type" value="Genomic_DNA"/>
</dbReference>
<dbReference type="Pfam" id="PF16053">
    <property type="entry name" value="MRP-S34"/>
    <property type="match status" value="1"/>
</dbReference>
<dbReference type="PANTHER" id="PTHR35316:SF1">
    <property type="entry name" value="28S RIBOSOMAL S34 PROTEIN"/>
    <property type="match status" value="1"/>
</dbReference>
<sequence length="120" mass="13043">MRMSSSLAARNLFEVARRLQKDGLGQNLQRTSWPDDSFWTITAIKPSLDGKHGDASGIFTWKGTQQHALPRRVRGVLKRVWKTVPAEGAQNWVTKKKPSLGKPMVAAGAEASAQSGGEGS</sequence>
<reference evidence="1 2" key="1">
    <citation type="submission" date="2023-10" db="EMBL/GenBank/DDBJ databases">
        <authorList>
            <person name="Maclean D."/>
            <person name="Macfadyen A."/>
        </authorList>
    </citation>
    <scope>NUCLEOTIDE SEQUENCE [LARGE SCALE GENOMIC DNA]</scope>
</reference>
<dbReference type="GO" id="GO:0003735">
    <property type="term" value="F:structural constituent of ribosome"/>
    <property type="evidence" value="ECO:0007669"/>
    <property type="project" value="InterPro"/>
</dbReference>
<organism evidence="1 2">
    <name type="scientific">Coccomyxa viridis</name>
    <dbReference type="NCBI Taxonomy" id="1274662"/>
    <lineage>
        <taxon>Eukaryota</taxon>
        <taxon>Viridiplantae</taxon>
        <taxon>Chlorophyta</taxon>
        <taxon>core chlorophytes</taxon>
        <taxon>Trebouxiophyceae</taxon>
        <taxon>Trebouxiophyceae incertae sedis</taxon>
        <taxon>Coccomyxaceae</taxon>
        <taxon>Coccomyxa</taxon>
    </lineage>
</organism>
<proteinExistence type="predicted"/>
<accession>A0AAV1HW72</accession>